<proteinExistence type="inferred from homology"/>
<keyword evidence="3" id="KW-0547">Nucleotide-binding</keyword>
<dbReference type="AlphaFoldDB" id="A0A2N1PR46"/>
<evidence type="ECO:0000313" key="6">
    <source>
        <dbReference type="EMBL" id="PKK90810.1"/>
    </source>
</evidence>
<reference evidence="6 7" key="1">
    <citation type="journal article" date="2017" name="ISME J.">
        <title>Potential for microbial H2 and metal transformations associated with novel bacteria and archaea in deep terrestrial subsurface sediments.</title>
        <authorList>
            <person name="Hernsdorf A.W."/>
            <person name="Amano Y."/>
            <person name="Miyakawa K."/>
            <person name="Ise K."/>
            <person name="Suzuki Y."/>
            <person name="Anantharaman K."/>
            <person name="Probst A."/>
            <person name="Burstein D."/>
            <person name="Thomas B.C."/>
            <person name="Banfield J.F."/>
        </authorList>
    </citation>
    <scope>NUCLEOTIDE SEQUENCE [LARGE SCALE GENOMIC DNA]</scope>
    <source>
        <strain evidence="6">HGW-Wallbacteria-1</strain>
    </source>
</reference>
<evidence type="ECO:0000313" key="7">
    <source>
        <dbReference type="Proteomes" id="UP000233256"/>
    </source>
</evidence>
<keyword evidence="2" id="KW-0813">Transport</keyword>
<evidence type="ECO:0000256" key="1">
    <source>
        <dbReference type="ARBA" id="ARBA00005417"/>
    </source>
</evidence>
<dbReference type="Gene3D" id="3.40.50.300">
    <property type="entry name" value="P-loop containing nucleotide triphosphate hydrolases"/>
    <property type="match status" value="1"/>
</dbReference>
<dbReference type="InterPro" id="IPR027417">
    <property type="entry name" value="P-loop_NTPase"/>
</dbReference>
<dbReference type="InterPro" id="IPR003439">
    <property type="entry name" value="ABC_transporter-like_ATP-bd"/>
</dbReference>
<evidence type="ECO:0000259" key="5">
    <source>
        <dbReference type="PROSITE" id="PS50893"/>
    </source>
</evidence>
<dbReference type="EMBL" id="PGXC01000004">
    <property type="protein sequence ID" value="PKK90810.1"/>
    <property type="molecule type" value="Genomic_DNA"/>
</dbReference>
<evidence type="ECO:0000256" key="3">
    <source>
        <dbReference type="ARBA" id="ARBA00022741"/>
    </source>
</evidence>
<dbReference type="SMART" id="SM00382">
    <property type="entry name" value="AAA"/>
    <property type="match status" value="1"/>
</dbReference>
<sequence length="352" mass="38384">MPKVSTSDVMVVKGLRKSYRLPYGPLNFFRAVFRKIRCLLSGNTSETVIHNLDFQIPEGKVVGFLGANGAGKTTTMKTILGMLFKDSGKFFFRGREVASLAGANMSGVSAMIEEPAFHDYLTGRENLFLVSDLRGGQRADIDEVLNKVGLQDSADRKFREYSTGMGQRLSMAACLLSGRELMLLDEPTNGLDPSGQSDMRRLVRTLAADGGMTIFISSHMLHEVEQLCDFVIIIHDGRLVVQGLVSELLAQNHETYEIVLSSADDVQKADEFLKKARGVNSVESGLSNGQPSFVVKVETGTGSALLSELVSRGIALTGFIPSKRSLEDFYLQVVSHLGENGLKQGAEGEVHE</sequence>
<dbReference type="PANTHER" id="PTHR43335">
    <property type="entry name" value="ABC TRANSPORTER, ATP-BINDING PROTEIN"/>
    <property type="match status" value="1"/>
</dbReference>
<name>A0A2N1PR46_9BACT</name>
<dbReference type="InterPro" id="IPR003593">
    <property type="entry name" value="AAA+_ATPase"/>
</dbReference>
<dbReference type="PROSITE" id="PS50893">
    <property type="entry name" value="ABC_TRANSPORTER_2"/>
    <property type="match status" value="1"/>
</dbReference>
<organism evidence="6 7">
    <name type="scientific">Candidatus Wallbacteria bacterium HGW-Wallbacteria-1</name>
    <dbReference type="NCBI Taxonomy" id="2013854"/>
    <lineage>
        <taxon>Bacteria</taxon>
        <taxon>Candidatus Walliibacteriota</taxon>
    </lineage>
</organism>
<comment type="caution">
    <text evidence="6">The sequence shown here is derived from an EMBL/GenBank/DDBJ whole genome shotgun (WGS) entry which is preliminary data.</text>
</comment>
<dbReference type="GO" id="GO:0016887">
    <property type="term" value="F:ATP hydrolysis activity"/>
    <property type="evidence" value="ECO:0007669"/>
    <property type="project" value="InterPro"/>
</dbReference>
<keyword evidence="4" id="KW-0067">ATP-binding</keyword>
<comment type="similarity">
    <text evidence="1">Belongs to the ABC transporter superfamily.</text>
</comment>
<accession>A0A2N1PR46</accession>
<protein>
    <recommendedName>
        <fullName evidence="5">ABC transporter domain-containing protein</fullName>
    </recommendedName>
</protein>
<feature type="domain" description="ABC transporter" evidence="5">
    <location>
        <begin position="26"/>
        <end position="261"/>
    </location>
</feature>
<evidence type="ECO:0000256" key="2">
    <source>
        <dbReference type="ARBA" id="ARBA00022448"/>
    </source>
</evidence>
<dbReference type="Proteomes" id="UP000233256">
    <property type="component" value="Unassembled WGS sequence"/>
</dbReference>
<evidence type="ECO:0000256" key="4">
    <source>
        <dbReference type="ARBA" id="ARBA00022840"/>
    </source>
</evidence>
<dbReference type="GO" id="GO:0005524">
    <property type="term" value="F:ATP binding"/>
    <property type="evidence" value="ECO:0007669"/>
    <property type="project" value="UniProtKB-KW"/>
</dbReference>
<dbReference type="PANTHER" id="PTHR43335:SF4">
    <property type="entry name" value="ABC TRANSPORTER, ATP-BINDING PROTEIN"/>
    <property type="match status" value="1"/>
</dbReference>
<dbReference type="Pfam" id="PF00005">
    <property type="entry name" value="ABC_tran"/>
    <property type="match status" value="1"/>
</dbReference>
<dbReference type="SUPFAM" id="SSF52540">
    <property type="entry name" value="P-loop containing nucleoside triphosphate hydrolases"/>
    <property type="match status" value="1"/>
</dbReference>
<gene>
    <name evidence="6" type="ORF">CVV64_07990</name>
</gene>